<gene>
    <name evidence="6" type="ORF">ACFQRG_01690</name>
</gene>
<feature type="domain" description="Sigma-54 factor interaction" evidence="5">
    <location>
        <begin position="1"/>
        <end position="83"/>
    </location>
</feature>
<organism evidence="6 7">
    <name type="scientific">Scopulibacillus cellulosilyticus</name>
    <dbReference type="NCBI Taxonomy" id="2665665"/>
    <lineage>
        <taxon>Bacteria</taxon>
        <taxon>Bacillati</taxon>
        <taxon>Bacillota</taxon>
        <taxon>Bacilli</taxon>
        <taxon>Bacillales</taxon>
        <taxon>Sporolactobacillaceae</taxon>
        <taxon>Scopulibacillus</taxon>
    </lineage>
</organism>
<dbReference type="Gene3D" id="1.10.8.60">
    <property type="match status" value="1"/>
</dbReference>
<dbReference type="Pfam" id="PF02954">
    <property type="entry name" value="HTH_8"/>
    <property type="match status" value="1"/>
</dbReference>
<dbReference type="PROSITE" id="PS50045">
    <property type="entry name" value="SIGMA54_INTERACT_4"/>
    <property type="match status" value="1"/>
</dbReference>
<name>A0ABW2PT53_9BACL</name>
<dbReference type="EMBL" id="JBHTCO010000002">
    <property type="protein sequence ID" value="MFC7391705.1"/>
    <property type="molecule type" value="Genomic_DNA"/>
</dbReference>
<keyword evidence="3" id="KW-0805">Transcription regulation</keyword>
<evidence type="ECO:0000259" key="5">
    <source>
        <dbReference type="PROSITE" id="PS50045"/>
    </source>
</evidence>
<keyword evidence="1" id="KW-0547">Nucleotide-binding</keyword>
<dbReference type="InterPro" id="IPR002197">
    <property type="entry name" value="HTH_Fis"/>
</dbReference>
<accession>A0ABW2PT53</accession>
<dbReference type="Proteomes" id="UP001596505">
    <property type="component" value="Unassembled WGS sequence"/>
</dbReference>
<evidence type="ECO:0000256" key="3">
    <source>
        <dbReference type="ARBA" id="ARBA00023015"/>
    </source>
</evidence>
<dbReference type="InterPro" id="IPR002078">
    <property type="entry name" value="Sigma_54_int"/>
</dbReference>
<keyword evidence="4" id="KW-0804">Transcription</keyword>
<dbReference type="InterPro" id="IPR025944">
    <property type="entry name" value="Sigma_54_int_dom_CS"/>
</dbReference>
<keyword evidence="2" id="KW-0067">ATP-binding</keyword>
<dbReference type="SUPFAM" id="SSF52540">
    <property type="entry name" value="P-loop containing nucleoside triphosphate hydrolases"/>
    <property type="match status" value="1"/>
</dbReference>
<evidence type="ECO:0000256" key="2">
    <source>
        <dbReference type="ARBA" id="ARBA00022840"/>
    </source>
</evidence>
<dbReference type="InterPro" id="IPR009057">
    <property type="entry name" value="Homeodomain-like_sf"/>
</dbReference>
<dbReference type="SUPFAM" id="SSF46689">
    <property type="entry name" value="Homeodomain-like"/>
    <property type="match status" value="1"/>
</dbReference>
<reference evidence="7" key="1">
    <citation type="journal article" date="2019" name="Int. J. Syst. Evol. Microbiol.">
        <title>The Global Catalogue of Microorganisms (GCM) 10K type strain sequencing project: providing services to taxonomists for standard genome sequencing and annotation.</title>
        <authorList>
            <consortium name="The Broad Institute Genomics Platform"/>
            <consortium name="The Broad Institute Genome Sequencing Center for Infectious Disease"/>
            <person name="Wu L."/>
            <person name="Ma J."/>
        </authorList>
    </citation>
    <scope>NUCLEOTIDE SEQUENCE [LARGE SCALE GENOMIC DNA]</scope>
    <source>
        <strain evidence="7">CGMCC 1.16305</strain>
    </source>
</reference>
<protein>
    <submittedName>
        <fullName evidence="6">Helix-turn-helix domain-containing protein</fullName>
    </submittedName>
</protein>
<evidence type="ECO:0000256" key="1">
    <source>
        <dbReference type="ARBA" id="ARBA00022741"/>
    </source>
</evidence>
<proteinExistence type="predicted"/>
<comment type="caution">
    <text evidence="6">The sequence shown here is derived from an EMBL/GenBank/DDBJ whole genome shotgun (WGS) entry which is preliminary data.</text>
</comment>
<dbReference type="PRINTS" id="PR01590">
    <property type="entry name" value="HTHFIS"/>
</dbReference>
<dbReference type="Gene3D" id="1.10.10.60">
    <property type="entry name" value="Homeodomain-like"/>
    <property type="match status" value="1"/>
</dbReference>
<dbReference type="Pfam" id="PF25601">
    <property type="entry name" value="AAA_lid_14"/>
    <property type="match status" value="1"/>
</dbReference>
<evidence type="ECO:0000256" key="4">
    <source>
        <dbReference type="ARBA" id="ARBA00023163"/>
    </source>
</evidence>
<dbReference type="InterPro" id="IPR027417">
    <property type="entry name" value="P-loop_NTPase"/>
</dbReference>
<sequence>MVNQGTFRKDLYFRLNVLTLELPLLRKRLSDIPELVRSFLIELNEMNKKKIFGISDEVLSLFYRYDWPGNVRELRNVVERMVLLTDEKTIMMKDAGFFKNKMQKQLFDNLNLQKSEKAAITLALEETNGNKTKAAEKLGFNRSTLWRKMKRYGI</sequence>
<evidence type="ECO:0000313" key="7">
    <source>
        <dbReference type="Proteomes" id="UP001596505"/>
    </source>
</evidence>
<dbReference type="PROSITE" id="PS00688">
    <property type="entry name" value="SIGMA54_INTERACT_3"/>
    <property type="match status" value="1"/>
</dbReference>
<evidence type="ECO:0000313" key="6">
    <source>
        <dbReference type="EMBL" id="MFC7391705.1"/>
    </source>
</evidence>
<dbReference type="InterPro" id="IPR058031">
    <property type="entry name" value="AAA_lid_NorR"/>
</dbReference>
<dbReference type="RefSeq" id="WP_380962976.1">
    <property type="nucleotide sequence ID" value="NZ_JBHTCO010000002.1"/>
</dbReference>
<dbReference type="PANTHER" id="PTHR32071">
    <property type="entry name" value="TRANSCRIPTIONAL REGULATORY PROTEIN"/>
    <property type="match status" value="1"/>
</dbReference>
<keyword evidence="7" id="KW-1185">Reference proteome</keyword>